<dbReference type="PROSITE" id="PS50105">
    <property type="entry name" value="SAM_DOMAIN"/>
    <property type="match status" value="1"/>
</dbReference>
<dbReference type="InterPro" id="IPR013761">
    <property type="entry name" value="SAM/pointed_sf"/>
</dbReference>
<dbReference type="eggNOG" id="ENOG502SBAS">
    <property type="taxonomic scope" value="Eukaryota"/>
</dbReference>
<dbReference type="SUPFAM" id="SSF47769">
    <property type="entry name" value="SAM/Pointed domain"/>
    <property type="match status" value="1"/>
</dbReference>
<dbReference type="VEuPathDB" id="VectorBase:PHUM248210"/>
<evidence type="ECO:0000259" key="1">
    <source>
        <dbReference type="PROSITE" id="PS50105"/>
    </source>
</evidence>
<dbReference type="RefSeq" id="XP_002426326.1">
    <property type="nucleotide sequence ID" value="XM_002426281.1"/>
</dbReference>
<dbReference type="AlphaFoldDB" id="E0VJN2"/>
<dbReference type="HOGENOM" id="CLU_2187366_0_0_1"/>
<dbReference type="OMA" id="HMEIKQW"/>
<reference evidence="3" key="3">
    <citation type="submission" date="2021-02" db="UniProtKB">
        <authorList>
            <consortium name="EnsemblMetazoa"/>
        </authorList>
    </citation>
    <scope>IDENTIFICATION</scope>
    <source>
        <strain evidence="3">USDA</strain>
    </source>
</reference>
<reference evidence="2" key="1">
    <citation type="submission" date="2007-04" db="EMBL/GenBank/DDBJ databases">
        <title>Annotation of Pediculus humanus corporis strain USDA.</title>
        <authorList>
            <person name="Kirkness E."/>
            <person name="Hannick L."/>
            <person name="Hass B."/>
            <person name="Bruggner R."/>
            <person name="Lawson D."/>
            <person name="Bidwell S."/>
            <person name="Joardar V."/>
            <person name="Caler E."/>
            <person name="Walenz B."/>
            <person name="Inman J."/>
            <person name="Schobel S."/>
            <person name="Galinsky K."/>
            <person name="Amedeo P."/>
            <person name="Strausberg R."/>
        </authorList>
    </citation>
    <scope>NUCLEOTIDE SEQUENCE</scope>
    <source>
        <strain evidence="2">USDA</strain>
    </source>
</reference>
<dbReference type="InParanoid" id="E0VJN2"/>
<dbReference type="KEGG" id="phu:Phum_PHUM248210"/>
<protein>
    <recommendedName>
        <fullName evidence="1">SAM domain-containing protein</fullName>
    </recommendedName>
</protein>
<organism>
    <name type="scientific">Pediculus humanus subsp. corporis</name>
    <name type="common">Body louse</name>
    <dbReference type="NCBI Taxonomy" id="121224"/>
    <lineage>
        <taxon>Eukaryota</taxon>
        <taxon>Metazoa</taxon>
        <taxon>Ecdysozoa</taxon>
        <taxon>Arthropoda</taxon>
        <taxon>Hexapoda</taxon>
        <taxon>Insecta</taxon>
        <taxon>Pterygota</taxon>
        <taxon>Neoptera</taxon>
        <taxon>Paraneoptera</taxon>
        <taxon>Psocodea</taxon>
        <taxon>Troctomorpha</taxon>
        <taxon>Phthiraptera</taxon>
        <taxon>Anoplura</taxon>
        <taxon>Pediculidae</taxon>
        <taxon>Pediculus</taxon>
    </lineage>
</organism>
<feature type="domain" description="SAM" evidence="1">
    <location>
        <begin position="11"/>
        <end position="79"/>
    </location>
</feature>
<dbReference type="OrthoDB" id="2412973at2759"/>
<keyword evidence="4" id="KW-1185">Reference proteome</keyword>
<dbReference type="InterPro" id="IPR001660">
    <property type="entry name" value="SAM"/>
</dbReference>
<dbReference type="EMBL" id="DS235226">
    <property type="protein sequence ID" value="EEB13588.1"/>
    <property type="molecule type" value="Genomic_DNA"/>
</dbReference>
<dbReference type="STRING" id="121224.E0VJN2"/>
<gene>
    <name evidence="3" type="primary">8238773</name>
    <name evidence="2" type="ORF">Phum_PHUM248210</name>
</gene>
<dbReference type="EMBL" id="AAZO01002876">
    <property type="status" value="NOT_ANNOTATED_CDS"/>
    <property type="molecule type" value="Genomic_DNA"/>
</dbReference>
<evidence type="ECO:0000313" key="2">
    <source>
        <dbReference type="EMBL" id="EEB13588.1"/>
    </source>
</evidence>
<dbReference type="Proteomes" id="UP000009046">
    <property type="component" value="Unassembled WGS sequence"/>
</dbReference>
<evidence type="ECO:0000313" key="4">
    <source>
        <dbReference type="Proteomes" id="UP000009046"/>
    </source>
</evidence>
<dbReference type="GeneID" id="8238773"/>
<name>E0VJN2_PEDHC</name>
<dbReference type="Gene3D" id="1.10.150.50">
    <property type="entry name" value="Transcription Factor, Ets-1"/>
    <property type="match status" value="1"/>
</dbReference>
<accession>E0VJN2</accession>
<proteinExistence type="predicted"/>
<evidence type="ECO:0000313" key="3">
    <source>
        <dbReference type="EnsemblMetazoa" id="PHUM248210-PA"/>
    </source>
</evidence>
<dbReference type="CTD" id="8238773"/>
<sequence length="110" mass="12849">MSPIIERKNKQPHMEIKQWLKTLELNEYENKFDKFNGVEVSVNDRKAEDKRKLPFIQLGILNSAHRARIISSLTILKQKYDKLEGEKLENKLQRHSVAIESGRLTIYDGG</sequence>
<dbReference type="EnsemblMetazoa" id="PHUM248210-RA">
    <property type="protein sequence ID" value="PHUM248210-PA"/>
    <property type="gene ID" value="PHUM248210"/>
</dbReference>
<dbReference type="Pfam" id="PF07647">
    <property type="entry name" value="SAM_2"/>
    <property type="match status" value="1"/>
</dbReference>
<reference evidence="2" key="2">
    <citation type="submission" date="2007-04" db="EMBL/GenBank/DDBJ databases">
        <title>The genome of the human body louse.</title>
        <authorList>
            <consortium name="The Human Body Louse Genome Consortium"/>
            <person name="Kirkness E."/>
            <person name="Walenz B."/>
            <person name="Hass B."/>
            <person name="Bruggner R."/>
            <person name="Strausberg R."/>
        </authorList>
    </citation>
    <scope>NUCLEOTIDE SEQUENCE</scope>
    <source>
        <strain evidence="2">USDA</strain>
    </source>
</reference>